<dbReference type="EMBL" id="JACHVC010000006">
    <property type="protein sequence ID" value="MBC2605743.1"/>
    <property type="molecule type" value="Genomic_DNA"/>
</dbReference>
<evidence type="ECO:0000313" key="2">
    <source>
        <dbReference type="Proteomes" id="UP000526501"/>
    </source>
</evidence>
<gene>
    <name evidence="1" type="ORF">H5P27_06780</name>
</gene>
<sequence length="193" mass="23018">MPPSPLESLLLYQDTAEHLEYHPFIRFRRSRDLQLSTTWSAPGKVSTIKAVHPAEAIIAGYTGQIRGFFLNDDDWTIHRMPNIYHKLGASGFWKYHLKKARKEFEKFKKERTRVALPNRENTKWNAFELFLYGQVIHRTKATDLDIIKKDSFHYEFFLMVIMGILWELTHFVRRIYHLNNWVQFSLKPKPKLP</sequence>
<dbReference type="RefSeq" id="WP_185659608.1">
    <property type="nucleotide sequence ID" value="NZ_CAWPOO010000006.1"/>
</dbReference>
<reference evidence="1 2" key="1">
    <citation type="submission" date="2020-07" db="EMBL/GenBank/DDBJ databases">
        <authorList>
            <person name="Feng X."/>
        </authorList>
    </citation>
    <scope>NUCLEOTIDE SEQUENCE [LARGE SCALE GENOMIC DNA]</scope>
    <source>
        <strain evidence="1 2">JCM23202</strain>
    </source>
</reference>
<name>A0A7X1B7C4_9BACT</name>
<protein>
    <submittedName>
        <fullName evidence="1">Uncharacterized protein</fullName>
    </submittedName>
</protein>
<evidence type="ECO:0000313" key="1">
    <source>
        <dbReference type="EMBL" id="MBC2605743.1"/>
    </source>
</evidence>
<proteinExistence type="predicted"/>
<organism evidence="1 2">
    <name type="scientific">Pelagicoccus albus</name>
    <dbReference type="NCBI Taxonomy" id="415222"/>
    <lineage>
        <taxon>Bacteria</taxon>
        <taxon>Pseudomonadati</taxon>
        <taxon>Verrucomicrobiota</taxon>
        <taxon>Opitutia</taxon>
        <taxon>Puniceicoccales</taxon>
        <taxon>Pelagicoccaceae</taxon>
        <taxon>Pelagicoccus</taxon>
    </lineage>
</organism>
<dbReference type="AlphaFoldDB" id="A0A7X1B7C4"/>
<accession>A0A7X1B7C4</accession>
<comment type="caution">
    <text evidence="1">The sequence shown here is derived from an EMBL/GenBank/DDBJ whole genome shotgun (WGS) entry which is preliminary data.</text>
</comment>
<dbReference type="Proteomes" id="UP000526501">
    <property type="component" value="Unassembled WGS sequence"/>
</dbReference>
<keyword evidence="2" id="KW-1185">Reference proteome</keyword>